<feature type="region of interest" description="Disordered" evidence="1">
    <location>
        <begin position="1"/>
        <end position="22"/>
    </location>
</feature>
<evidence type="ECO:0000256" key="1">
    <source>
        <dbReference type="SAM" id="MobiDB-lite"/>
    </source>
</evidence>
<dbReference type="AlphaFoldDB" id="A0A9W4S7A4"/>
<dbReference type="EMBL" id="CAMGZC010002251">
    <property type="protein sequence ID" value="CAI0654609.1"/>
    <property type="molecule type" value="Genomic_DNA"/>
</dbReference>
<evidence type="ECO:0000313" key="2">
    <source>
        <dbReference type="EMBL" id="CAI0654609.1"/>
    </source>
</evidence>
<organism evidence="2 3">
    <name type="scientific">Colletotrichum noveboracense</name>
    <dbReference type="NCBI Taxonomy" id="2664923"/>
    <lineage>
        <taxon>Eukaryota</taxon>
        <taxon>Fungi</taxon>
        <taxon>Dikarya</taxon>
        <taxon>Ascomycota</taxon>
        <taxon>Pezizomycotina</taxon>
        <taxon>Sordariomycetes</taxon>
        <taxon>Hypocreomycetidae</taxon>
        <taxon>Glomerellales</taxon>
        <taxon>Glomerellaceae</taxon>
        <taxon>Colletotrichum</taxon>
        <taxon>Colletotrichum gloeosporioides species complex</taxon>
    </lineage>
</organism>
<comment type="caution">
    <text evidence="2">The sequence shown here is derived from an EMBL/GenBank/DDBJ whole genome shotgun (WGS) entry which is preliminary data.</text>
</comment>
<feature type="compositionally biased region" description="Low complexity" evidence="1">
    <location>
        <begin position="1"/>
        <end position="10"/>
    </location>
</feature>
<keyword evidence="3" id="KW-1185">Reference proteome</keyword>
<sequence length="90" mass="10266">MAAVAAAAGGEAEEATSKRSNSHHLYRERIALELFWERLWMLMHIVAGQLAQAPKLGGIRYSNTANSRVRNIFAHNSMIYFITLYYKNYC</sequence>
<dbReference type="Proteomes" id="UP001152533">
    <property type="component" value="Unassembled WGS sequence"/>
</dbReference>
<reference evidence="2" key="1">
    <citation type="submission" date="2022-08" db="EMBL/GenBank/DDBJ databases">
        <authorList>
            <person name="Giroux E."/>
            <person name="Giroux E."/>
        </authorList>
    </citation>
    <scope>NUCLEOTIDE SEQUENCE</scope>
    <source>
        <strain evidence="2">H1091258</strain>
    </source>
</reference>
<gene>
    <name evidence="2" type="ORF">CGXH109_LOCUS139966</name>
</gene>
<protein>
    <submittedName>
        <fullName evidence="2">Uncharacterized protein</fullName>
    </submittedName>
</protein>
<name>A0A9W4S7A4_9PEZI</name>
<evidence type="ECO:0000313" key="3">
    <source>
        <dbReference type="Proteomes" id="UP001152533"/>
    </source>
</evidence>
<accession>A0A9W4S7A4</accession>
<proteinExistence type="predicted"/>